<protein>
    <submittedName>
        <fullName evidence="2">Uncharacterized protein</fullName>
    </submittedName>
</protein>
<organism evidence="2 3">
    <name type="scientific">Rhizobium leguminosarum</name>
    <dbReference type="NCBI Taxonomy" id="384"/>
    <lineage>
        <taxon>Bacteria</taxon>
        <taxon>Pseudomonadati</taxon>
        <taxon>Pseudomonadota</taxon>
        <taxon>Alphaproteobacteria</taxon>
        <taxon>Hyphomicrobiales</taxon>
        <taxon>Rhizobiaceae</taxon>
        <taxon>Rhizobium/Agrobacterium group</taxon>
        <taxon>Rhizobium</taxon>
    </lineage>
</organism>
<dbReference type="EMBL" id="CP025012">
    <property type="protein sequence ID" value="AUW42586.1"/>
    <property type="molecule type" value="Genomic_DNA"/>
</dbReference>
<accession>A0A2K9Z302</accession>
<proteinExistence type="predicted"/>
<dbReference type="AlphaFoldDB" id="A0A2K9Z302"/>
<gene>
    <name evidence="2" type="ORF">CUJ84_Chr002224</name>
</gene>
<evidence type="ECO:0000313" key="2">
    <source>
        <dbReference type="EMBL" id="AUW42586.1"/>
    </source>
</evidence>
<evidence type="ECO:0000313" key="3">
    <source>
        <dbReference type="Proteomes" id="UP000238523"/>
    </source>
</evidence>
<dbReference type="RefSeq" id="WP_105006137.1">
    <property type="nucleotide sequence ID" value="NZ_CP025012.1"/>
</dbReference>
<keyword evidence="1" id="KW-1133">Transmembrane helix</keyword>
<keyword evidence="1" id="KW-0472">Membrane</keyword>
<reference evidence="2 3" key="1">
    <citation type="submission" date="2017-11" db="EMBL/GenBank/DDBJ databases">
        <title>Complete genome of Rhizobium leguminosarum Norway, an ineffective micro-symbiont.</title>
        <authorList>
            <person name="Hoffrichter A."/>
            <person name="Liang J."/>
            <person name="Brachmann A."/>
            <person name="Marin M."/>
        </authorList>
    </citation>
    <scope>NUCLEOTIDE SEQUENCE [LARGE SCALE GENOMIC DNA]</scope>
    <source>
        <strain evidence="2 3">Norway</strain>
    </source>
</reference>
<evidence type="ECO:0000256" key="1">
    <source>
        <dbReference type="SAM" id="Phobius"/>
    </source>
</evidence>
<feature type="transmembrane region" description="Helical" evidence="1">
    <location>
        <begin position="12"/>
        <end position="33"/>
    </location>
</feature>
<keyword evidence="1" id="KW-0812">Transmembrane</keyword>
<dbReference type="Proteomes" id="UP000238523">
    <property type="component" value="Chromosome"/>
</dbReference>
<name>A0A2K9Z302_RHILE</name>
<sequence>MTYRDDKPEVGRALPIFAILIAMMAIVVTLALIRHPVSPARVWVPGARHGAQPDQLTTLERAKMRAVFRIAELG</sequence>